<evidence type="ECO:0000256" key="6">
    <source>
        <dbReference type="ARBA" id="ARBA00022777"/>
    </source>
</evidence>
<dbReference type="PANTHER" id="PTHR12755">
    <property type="entry name" value="CLEAVAGE/POLYADENYLATION FACTOR IA SUBUNIT CLP1P"/>
    <property type="match status" value="1"/>
</dbReference>
<dbReference type="GO" id="GO:0005634">
    <property type="term" value="C:nucleus"/>
    <property type="evidence" value="ECO:0007669"/>
    <property type="project" value="TreeGrafter"/>
</dbReference>
<comment type="caution">
    <text evidence="9">The sequence shown here is derived from an EMBL/GenBank/DDBJ whole genome shotgun (WGS) entry which is preliminary data.</text>
</comment>
<dbReference type="PANTHER" id="PTHR12755:SF3">
    <property type="entry name" value="POLYNUCLEOTIDE 5'-HYDROXYL-KINASE NOL9"/>
    <property type="match status" value="1"/>
</dbReference>
<dbReference type="EMBL" id="SFCI01000273">
    <property type="protein sequence ID" value="TFY80906.1"/>
    <property type="molecule type" value="Genomic_DNA"/>
</dbReference>
<dbReference type="InterPro" id="IPR027417">
    <property type="entry name" value="P-loop_NTPase"/>
</dbReference>
<evidence type="ECO:0000256" key="1">
    <source>
        <dbReference type="ARBA" id="ARBA00011003"/>
    </source>
</evidence>
<feature type="domain" description="Clp1 P-loop" evidence="8">
    <location>
        <begin position="22"/>
        <end position="169"/>
    </location>
</feature>
<organism evidence="9 10">
    <name type="scientific">Hericium alpestre</name>
    <dbReference type="NCBI Taxonomy" id="135208"/>
    <lineage>
        <taxon>Eukaryota</taxon>
        <taxon>Fungi</taxon>
        <taxon>Dikarya</taxon>
        <taxon>Basidiomycota</taxon>
        <taxon>Agaricomycotina</taxon>
        <taxon>Agaricomycetes</taxon>
        <taxon>Russulales</taxon>
        <taxon>Hericiaceae</taxon>
        <taxon>Hericium</taxon>
    </lineage>
</organism>
<dbReference type="Pfam" id="PF16575">
    <property type="entry name" value="CLP1_P"/>
    <property type="match status" value="1"/>
</dbReference>
<evidence type="ECO:0000313" key="10">
    <source>
        <dbReference type="Proteomes" id="UP000298061"/>
    </source>
</evidence>
<name>A0A4Z0A1D5_9AGAM</name>
<dbReference type="OrthoDB" id="2405412at2759"/>
<dbReference type="InterPro" id="IPR045116">
    <property type="entry name" value="Clp1/Grc3"/>
</dbReference>
<keyword evidence="7" id="KW-0067">ATP-binding</keyword>
<gene>
    <name evidence="9" type="ORF">EWM64_g3107</name>
</gene>
<reference evidence="9 10" key="1">
    <citation type="submission" date="2019-02" db="EMBL/GenBank/DDBJ databases">
        <title>Genome sequencing of the rare red list fungi Hericium alpestre (H. flagellum).</title>
        <authorList>
            <person name="Buettner E."/>
            <person name="Kellner H."/>
        </authorList>
    </citation>
    <scope>NUCLEOTIDE SEQUENCE [LARGE SCALE GENOMIC DNA]</scope>
    <source>
        <strain evidence="9 10">DSM 108284</strain>
    </source>
</reference>
<proteinExistence type="inferred from homology"/>
<evidence type="ECO:0000313" key="9">
    <source>
        <dbReference type="EMBL" id="TFY80906.1"/>
    </source>
</evidence>
<keyword evidence="6" id="KW-0418">Kinase</keyword>
<sequence length="183" mass="20077">MSSISDDVSVSASGAPKILIRGPKNSGKSSFARTLVNSLLTRYKRVMFLECDLGQSEFTPGGMVALTLLSQPLFGPPFTHPTLPLAAHYVGAASPRSSPSHYLKSIEALVRTYEDTNATTILTDEHDDEPDTRIADSIPLVVNTMGWTKGLGADLNRRIEEAINPTDIVEFETPVWDPQQQYW</sequence>
<accession>A0A4Z0A1D5</accession>
<dbReference type="GO" id="GO:0005524">
    <property type="term" value="F:ATP binding"/>
    <property type="evidence" value="ECO:0007669"/>
    <property type="project" value="UniProtKB-KW"/>
</dbReference>
<evidence type="ECO:0000256" key="3">
    <source>
        <dbReference type="ARBA" id="ARBA00019824"/>
    </source>
</evidence>
<dbReference type="Proteomes" id="UP000298061">
    <property type="component" value="Unassembled WGS sequence"/>
</dbReference>
<dbReference type="STRING" id="135208.A0A4Z0A1D5"/>
<dbReference type="GO" id="GO:0000448">
    <property type="term" value="P:cleavage in ITS2 between 5.8S rRNA and LSU-rRNA of tricistronic rRNA transcript (SSU-rRNA, 5.8S rRNA, LSU-rRNA)"/>
    <property type="evidence" value="ECO:0007669"/>
    <property type="project" value="TreeGrafter"/>
</dbReference>
<evidence type="ECO:0000256" key="7">
    <source>
        <dbReference type="ARBA" id="ARBA00022840"/>
    </source>
</evidence>
<evidence type="ECO:0000259" key="8">
    <source>
        <dbReference type="Pfam" id="PF16575"/>
    </source>
</evidence>
<dbReference type="SUPFAM" id="SSF52540">
    <property type="entry name" value="P-loop containing nucleoside triphosphate hydrolases"/>
    <property type="match status" value="1"/>
</dbReference>
<keyword evidence="10" id="KW-1185">Reference proteome</keyword>
<feature type="non-terminal residue" evidence="9">
    <location>
        <position position="183"/>
    </location>
</feature>
<dbReference type="Gene3D" id="3.40.50.300">
    <property type="entry name" value="P-loop containing nucleotide triphosphate hydrolases"/>
    <property type="match status" value="1"/>
</dbReference>
<comment type="similarity">
    <text evidence="1">Belongs to the Clp1 family. NOL9/GRC3 subfamily.</text>
</comment>
<evidence type="ECO:0000256" key="4">
    <source>
        <dbReference type="ARBA" id="ARBA00022679"/>
    </source>
</evidence>
<evidence type="ECO:0000256" key="5">
    <source>
        <dbReference type="ARBA" id="ARBA00022741"/>
    </source>
</evidence>
<keyword evidence="5" id="KW-0547">Nucleotide-binding</keyword>
<keyword evidence="4" id="KW-0808">Transferase</keyword>
<protein>
    <recommendedName>
        <fullName evidence="3">Polynucleotide 5'-hydroxyl-kinase GRC3</fullName>
    </recommendedName>
    <alternativeName>
        <fullName evidence="2">Polynucleotide 5'-hydroxyl-kinase grc3</fullName>
    </alternativeName>
</protein>
<dbReference type="GO" id="GO:0051731">
    <property type="term" value="F:polynucleotide 5'-hydroxyl-kinase activity"/>
    <property type="evidence" value="ECO:0007669"/>
    <property type="project" value="InterPro"/>
</dbReference>
<dbReference type="AlphaFoldDB" id="A0A4Z0A1D5"/>
<evidence type="ECO:0000256" key="2">
    <source>
        <dbReference type="ARBA" id="ARBA00018706"/>
    </source>
</evidence>
<dbReference type="InterPro" id="IPR032319">
    <property type="entry name" value="CLP1_P"/>
</dbReference>